<dbReference type="PANTHER" id="PTHR46344">
    <property type="entry name" value="OS02G0202900 PROTEIN"/>
    <property type="match status" value="1"/>
</dbReference>
<dbReference type="Proteomes" id="UP000253034">
    <property type="component" value="Unassembled WGS sequence"/>
</dbReference>
<dbReference type="EMBL" id="QPJT01000036">
    <property type="protein sequence ID" value="RCX09326.1"/>
    <property type="molecule type" value="Genomic_DNA"/>
</dbReference>
<reference evidence="3 4" key="1">
    <citation type="submission" date="2018-07" db="EMBL/GenBank/DDBJ databases">
        <title>Genomic Encyclopedia of Type Strains, Phase IV (KMG-IV): sequencing the most valuable type-strain genomes for metagenomic binning, comparative biology and taxonomic classification.</title>
        <authorList>
            <person name="Goeker M."/>
        </authorList>
    </citation>
    <scope>NUCLEOTIDE SEQUENCE [LARGE SCALE GENOMIC DNA]</scope>
    <source>
        <strain evidence="3 4">DSM 27016</strain>
    </source>
</reference>
<organism evidence="3 4">
    <name type="scientific">Anaerobacterium chartisolvens</name>
    <dbReference type="NCBI Taxonomy" id="1297424"/>
    <lineage>
        <taxon>Bacteria</taxon>
        <taxon>Bacillati</taxon>
        <taxon>Bacillota</taxon>
        <taxon>Clostridia</taxon>
        <taxon>Eubacteriales</taxon>
        <taxon>Oscillospiraceae</taxon>
        <taxon>Anaerobacterium</taxon>
    </lineage>
</organism>
<dbReference type="InterPro" id="IPR015915">
    <property type="entry name" value="Kelch-typ_b-propeller"/>
</dbReference>
<keyword evidence="1" id="KW-0880">Kelch repeat</keyword>
<evidence type="ECO:0000313" key="3">
    <source>
        <dbReference type="EMBL" id="RCX09326.1"/>
    </source>
</evidence>
<keyword evidence="2" id="KW-0677">Repeat</keyword>
<proteinExistence type="predicted"/>
<evidence type="ECO:0000313" key="4">
    <source>
        <dbReference type="Proteomes" id="UP000253034"/>
    </source>
</evidence>
<comment type="caution">
    <text evidence="3">The sequence shown here is derived from an EMBL/GenBank/DDBJ whole genome shotgun (WGS) entry which is preliminary data.</text>
</comment>
<dbReference type="SMART" id="SM00612">
    <property type="entry name" value="Kelch"/>
    <property type="match status" value="2"/>
</dbReference>
<evidence type="ECO:0000256" key="1">
    <source>
        <dbReference type="ARBA" id="ARBA00022441"/>
    </source>
</evidence>
<dbReference type="AlphaFoldDB" id="A0A369AM16"/>
<accession>A0A369AM16</accession>
<name>A0A369AM16_9FIRM</name>
<protein>
    <submittedName>
        <fullName evidence="3">Kelch motif protein</fullName>
    </submittedName>
</protein>
<dbReference type="InterPro" id="IPR006652">
    <property type="entry name" value="Kelch_1"/>
</dbReference>
<dbReference type="RefSeq" id="WP_170138240.1">
    <property type="nucleotide sequence ID" value="NZ_QPJT01000036.1"/>
</dbReference>
<gene>
    <name evidence="3" type="ORF">DFR58_1362</name>
</gene>
<dbReference type="Gene3D" id="2.120.10.80">
    <property type="entry name" value="Kelch-type beta propeller"/>
    <property type="match status" value="1"/>
</dbReference>
<keyword evidence="4" id="KW-1185">Reference proteome</keyword>
<dbReference type="PANTHER" id="PTHR46344:SF27">
    <property type="entry name" value="KELCH REPEAT SUPERFAMILY PROTEIN"/>
    <property type="match status" value="1"/>
</dbReference>
<dbReference type="Pfam" id="PF01344">
    <property type="entry name" value="Kelch_1"/>
    <property type="match status" value="2"/>
</dbReference>
<sequence length="139" mass="14925">MRGKGILKASFIMPIVFAIILLLMQIAGASGEGEWTAKAPMSTARGYFQAEVINGKIYAIGGRNNQGYMISVEEYNPVTNRWTAKAPIPTPRQALQTEVIGGKIYAIGGVNGSGTLPLVEVYDPATELLFFGIGMVLLM</sequence>
<dbReference type="SUPFAM" id="SSF117281">
    <property type="entry name" value="Kelch motif"/>
    <property type="match status" value="1"/>
</dbReference>
<evidence type="ECO:0000256" key="2">
    <source>
        <dbReference type="ARBA" id="ARBA00022737"/>
    </source>
</evidence>